<evidence type="ECO:0000256" key="1">
    <source>
        <dbReference type="SAM" id="Phobius"/>
    </source>
</evidence>
<dbReference type="Proteomes" id="UP001442364">
    <property type="component" value="Unassembled WGS sequence"/>
</dbReference>
<evidence type="ECO:0000313" key="3">
    <source>
        <dbReference type="Proteomes" id="UP001442364"/>
    </source>
</evidence>
<dbReference type="EMBL" id="JBBMER010000003">
    <property type="protein sequence ID" value="MEQ2379295.1"/>
    <property type="molecule type" value="Genomic_DNA"/>
</dbReference>
<sequence>MKRNKYKDYLWYTAIAVFVICVLEGIFYYHSVESPFLKVMLNIQNAIKAYKIDPDIDQADALEYVKTAGGGVFTIILTYVYCIAVIIAPLCTVGALAILVRKPASYVRSLLSQRGKKRILLIGEGTYKKQFISGLAKECRITTIETGAMTEEAKLKYMNKGVNYRQKYDDMSIEDILKTIDITKYADIILCDDNAMENIEYLKVIGSICNSLQKPSGDNASYKQIYLSCSDNSMSQLIKQYYDRLDEKNFDLNIIDVNRMAVNKMFKEHPVYQVNTGDDYDVHLGIIGFGEFGQSTLIQGINMAVLSAESDICIDVFDKDMKSIIGSFMKNFSVDALDGLKLVAEDVFIGEKAEYYELNFPFEENNDRFGIDGHIKIRFWETDATTLQFNKIFKKCNADKPFTYLVVAMGDTHSMANTIIELKQLLYKKGDKCINIPVVIRMKDSNNISKIYDEKNLFTIEQNRDIFSYESLTDHYIVDEAKMFNHRYNVLYDVINEYKKQGKVLNDEFMLKIEDVLSEEALAVESSQAKLNAAWHKMSIFDRESSIAQSLHQDIKKWLVCDKKAYTFSDKEELERIEHRRWNIFMITHGFKYEKADRKDLYARTHPCISKWEVLKVEKPDTLEYDFTPYYILRHTQNK</sequence>
<feature type="transmembrane region" description="Helical" evidence="1">
    <location>
        <begin position="9"/>
        <end position="30"/>
    </location>
</feature>
<evidence type="ECO:0008006" key="4">
    <source>
        <dbReference type="Google" id="ProtNLM"/>
    </source>
</evidence>
<reference evidence="2 3" key="1">
    <citation type="submission" date="2024-03" db="EMBL/GenBank/DDBJ databases">
        <title>Human intestinal bacterial collection.</title>
        <authorList>
            <person name="Pauvert C."/>
            <person name="Hitch T.C.A."/>
            <person name="Clavel T."/>
        </authorList>
    </citation>
    <scope>NUCLEOTIDE SEQUENCE [LARGE SCALE GENOMIC DNA]</scope>
    <source>
        <strain evidence="2 3">CLA-AA-H255</strain>
    </source>
</reference>
<feature type="transmembrane region" description="Helical" evidence="1">
    <location>
        <begin position="72"/>
        <end position="100"/>
    </location>
</feature>
<gene>
    <name evidence="2" type="ORF">WMO14_05310</name>
</gene>
<organism evidence="2 3">
    <name type="scientific">[Lactobacillus] rogosae</name>
    <dbReference type="NCBI Taxonomy" id="706562"/>
    <lineage>
        <taxon>Bacteria</taxon>
        <taxon>Bacillati</taxon>
        <taxon>Bacillota</taxon>
        <taxon>Clostridia</taxon>
        <taxon>Lachnospirales</taxon>
        <taxon>Lachnospiraceae</taxon>
        <taxon>Lachnospira</taxon>
    </lineage>
</organism>
<comment type="caution">
    <text evidence="2">The sequence shown here is derived from an EMBL/GenBank/DDBJ whole genome shotgun (WGS) entry which is preliminary data.</text>
</comment>
<name>A0ABV1BUW1_9FIRM</name>
<keyword evidence="1" id="KW-0472">Membrane</keyword>
<evidence type="ECO:0000313" key="2">
    <source>
        <dbReference type="EMBL" id="MEQ2379295.1"/>
    </source>
</evidence>
<protein>
    <recommendedName>
        <fullName evidence="4">RCK N-terminal domain-containing protein</fullName>
    </recommendedName>
</protein>
<accession>A0ABV1BUW1</accession>
<proteinExistence type="predicted"/>
<keyword evidence="3" id="KW-1185">Reference proteome</keyword>
<keyword evidence="1" id="KW-0812">Transmembrane</keyword>
<keyword evidence="1" id="KW-1133">Transmembrane helix</keyword>
<dbReference type="RefSeq" id="WP_349153407.1">
    <property type="nucleotide sequence ID" value="NZ_JBBMER010000003.1"/>
</dbReference>